<name>A0A178ZIN0_9EURO</name>
<feature type="domain" description="Vps41 beta-propeller" evidence="5">
    <location>
        <begin position="368"/>
        <end position="501"/>
    </location>
</feature>
<dbReference type="PROSITE" id="PS50236">
    <property type="entry name" value="CHCR"/>
    <property type="match status" value="1"/>
</dbReference>
<feature type="domain" description="Vps41 beta-propeller" evidence="5">
    <location>
        <begin position="171"/>
        <end position="234"/>
    </location>
</feature>
<reference evidence="6 7" key="1">
    <citation type="submission" date="2016-04" db="EMBL/GenBank/DDBJ databases">
        <title>Draft genome of Fonsecaea erecta CBS 125763.</title>
        <authorList>
            <person name="Weiss V.A."/>
            <person name="Vicente V.A."/>
            <person name="Raittz R.T."/>
            <person name="Moreno L.F."/>
            <person name="De Souza E.M."/>
            <person name="Pedrosa F.O."/>
            <person name="Steffens M.B."/>
            <person name="Faoro H."/>
            <person name="Tadra-Sfeir M.Z."/>
            <person name="Najafzadeh M.J."/>
            <person name="Felipe M.S."/>
            <person name="Teixeira M."/>
            <person name="Sun J."/>
            <person name="Xi L."/>
            <person name="Gomes R."/>
            <person name="De Azevedo C.M."/>
            <person name="Salgado C.G."/>
            <person name="Da Silva M.B."/>
            <person name="Nascimento M.F."/>
            <person name="Queiroz-Telles F."/>
            <person name="Attili D.S."/>
            <person name="Gorbushina A."/>
        </authorList>
    </citation>
    <scope>NUCLEOTIDE SEQUENCE [LARGE SCALE GENOMIC DNA]</scope>
    <source>
        <strain evidence="6 7">CBS 125763</strain>
    </source>
</reference>
<dbReference type="GO" id="GO:0005770">
    <property type="term" value="C:late endosome"/>
    <property type="evidence" value="ECO:0007669"/>
    <property type="project" value="TreeGrafter"/>
</dbReference>
<feature type="repeat" description="CHCR" evidence="3">
    <location>
        <begin position="930"/>
        <end position="1098"/>
    </location>
</feature>
<protein>
    <recommendedName>
        <fullName evidence="5">Vps41 beta-propeller domain-containing protein</fullName>
    </recommendedName>
</protein>
<sequence>MAAGDGSSEPGDGEKLQETTSHPPQPTKAQSTADESEDETEEEDEEEDEEPRLKYATLTRNVSSIYRNGDATSAFHVAGDKMIVGTHNGNIHVFALPSFNSLRVYHAHTASISAISISPYNPPLAGFRHDPGSRSAAEAAPNTDKSPSSSPAPKGKQLQAPVPDIPPNRIYIATSSIDGNVCIASLVDPRDVQLRNFGRPVQTVALSPEYKSDRTYLSGGQAGILVLTTGGQAGKSANATTTGAAAAASGWLGSIGLGANTGSDKILHSGEGIISTIKWSLSGKYVLWVNEQGIKIMRSNLKLESSESGLEWKRMSHIDRPNRSGWEDMAGVWKARAEWIDRDNLETDDDSPVGALIPAPANGASPKPEVRKAKVEEVLVGWGDSAWIIKVYPGSMESGGNNKIGRAEVATIIRFDDCTISGISLYTPSLLLVLAFMEKKKGNGSASQDHEGSRRGRRARHNALEPELRLVNINTKEEVDTDTLTVSRFETLSASDYHLGVLPPVRIPAALIQKGYLSTIGSGMSTVGSSLATGVETVGQGMWDATMYGPRLLGANRIFSSSESVRSGLSGPDRTGSTRERNYLTGWIPGFGSSETSAKEEINTMATAQSMKIFIYSPYDCIVAVRRNLNDRMQWLVSLKRYQEAWELVDQHPEAAGTLSESSGTSTPPSPSKASSVARSGTAVPLSPTQARQQATMTEFFSDSLSITSSAQAKSKNKFSAAEKEKRRIGESWLKQLVDAKKWAEAGEVAAKVLNTTSRWEHWVWIFVKNAKFDEISPHIPTLDLTPPLPSSVFEIILGHYVENDRIRFKELLDEWPSDLFEISSITAAIEDQFRSGSAPKGSQDWRLLQESLGKLFLADGHYDEALKCYIALQDADTAMSLIKEHHLVDAIADDIPSFVTLRVSPEQVRSASREELAELAADPIKVLVDEATAGVVEPDEVVAQLDKPTLKPFLYFYLRALWRGEGTQETPALPRVGHSAITTSLAADTGKQHVEHFADIAVELFAEFDRDLLMEFLQASTAYAFENAVKICERKHYVEELVYLLSKTGQTKKALFLIIDELKDVSKAIAFAKEQDDQSLWDDFLEYSMSRPRFISGLLAEVGTAIDPITLVKRIPSGLEVEGLKDGLKKMIREYDLQDSISAGVARVLSSEVAVGMETLRRGRRKGIKFDIVASTAKHQRPLAQDVVGSKDQPADEQQPDAEAAIKPGHCASCHKAFHENESETLVGFACGHVYHVSHLLHGPDAEGDEVLLPQNGVLRPDDGEAEEIRFSRSVGPKVTNARLLKDKIQNVGGCPICKGSRERMEVVGG</sequence>
<dbReference type="InterPro" id="IPR000547">
    <property type="entry name" value="Clathrin_H-chain/VPS_repeat"/>
</dbReference>
<dbReference type="Pfam" id="PF23556">
    <property type="entry name" value="TPR_Vps41"/>
    <property type="match status" value="1"/>
</dbReference>
<evidence type="ECO:0000256" key="1">
    <source>
        <dbReference type="ARBA" id="ARBA00022448"/>
    </source>
</evidence>
<evidence type="ECO:0000259" key="5">
    <source>
        <dbReference type="Pfam" id="PF23411"/>
    </source>
</evidence>
<evidence type="ECO:0000256" key="2">
    <source>
        <dbReference type="ARBA" id="ARBA00022927"/>
    </source>
</evidence>
<dbReference type="Proteomes" id="UP000078343">
    <property type="component" value="Unassembled WGS sequence"/>
</dbReference>
<dbReference type="Pfam" id="PF23411">
    <property type="entry name" value="Beta-prop_Vps41"/>
    <property type="match status" value="2"/>
</dbReference>
<dbReference type="GeneID" id="30010370"/>
<evidence type="ECO:0000256" key="3">
    <source>
        <dbReference type="PROSITE-ProRule" id="PRU01006"/>
    </source>
</evidence>
<dbReference type="GO" id="GO:0016236">
    <property type="term" value="P:macroautophagy"/>
    <property type="evidence" value="ECO:0007669"/>
    <property type="project" value="TreeGrafter"/>
</dbReference>
<keyword evidence="2" id="KW-0653">Protein transport</keyword>
<gene>
    <name evidence="6" type="ORF">AYL99_06202</name>
</gene>
<dbReference type="SUPFAM" id="SSF50978">
    <property type="entry name" value="WD40 repeat-like"/>
    <property type="match status" value="1"/>
</dbReference>
<organism evidence="6 7">
    <name type="scientific">Fonsecaea erecta</name>
    <dbReference type="NCBI Taxonomy" id="1367422"/>
    <lineage>
        <taxon>Eukaryota</taxon>
        <taxon>Fungi</taxon>
        <taxon>Dikarya</taxon>
        <taxon>Ascomycota</taxon>
        <taxon>Pezizomycotina</taxon>
        <taxon>Eurotiomycetes</taxon>
        <taxon>Chaetothyriomycetidae</taxon>
        <taxon>Chaetothyriales</taxon>
        <taxon>Herpotrichiellaceae</taxon>
        <taxon>Fonsecaea</taxon>
    </lineage>
</organism>
<dbReference type="OrthoDB" id="244107at2759"/>
<feature type="compositionally biased region" description="Acidic residues" evidence="4">
    <location>
        <begin position="34"/>
        <end position="50"/>
    </location>
</feature>
<dbReference type="STRING" id="1367422.A0A178ZIN0"/>
<feature type="region of interest" description="Disordered" evidence="4">
    <location>
        <begin position="1184"/>
        <end position="1203"/>
    </location>
</feature>
<evidence type="ECO:0000313" key="6">
    <source>
        <dbReference type="EMBL" id="OAP58905.1"/>
    </source>
</evidence>
<dbReference type="InterPro" id="IPR036322">
    <property type="entry name" value="WD40_repeat_dom_sf"/>
</dbReference>
<dbReference type="InterPro" id="IPR057780">
    <property type="entry name" value="Beta-prop_Vps41"/>
</dbReference>
<dbReference type="GO" id="GO:0034058">
    <property type="term" value="P:endosomal vesicle fusion"/>
    <property type="evidence" value="ECO:0007669"/>
    <property type="project" value="TreeGrafter"/>
</dbReference>
<dbReference type="PANTHER" id="PTHR12616:SF1">
    <property type="entry name" value="VACUOLAR PROTEIN SORTING-ASSOCIATED PROTEIN 41 HOMOLOG"/>
    <property type="match status" value="1"/>
</dbReference>
<keyword evidence="1" id="KW-0813">Transport</keyword>
<dbReference type="GO" id="GO:0006623">
    <property type="term" value="P:protein targeting to vacuole"/>
    <property type="evidence" value="ECO:0007669"/>
    <property type="project" value="InterPro"/>
</dbReference>
<dbReference type="Gene3D" id="1.25.40.10">
    <property type="entry name" value="Tetratricopeptide repeat domain"/>
    <property type="match status" value="1"/>
</dbReference>
<dbReference type="Gene3D" id="2.130.10.10">
    <property type="entry name" value="YVTN repeat-like/Quinoprotein amine dehydrogenase"/>
    <property type="match status" value="1"/>
</dbReference>
<dbReference type="InterPro" id="IPR011990">
    <property type="entry name" value="TPR-like_helical_dom_sf"/>
</dbReference>
<dbReference type="EMBL" id="LVYI01000005">
    <property type="protein sequence ID" value="OAP58905.1"/>
    <property type="molecule type" value="Genomic_DNA"/>
</dbReference>
<feature type="compositionally biased region" description="Low complexity" evidence="4">
    <location>
        <begin position="656"/>
        <end position="681"/>
    </location>
</feature>
<feature type="region of interest" description="Disordered" evidence="4">
    <location>
        <begin position="656"/>
        <end position="689"/>
    </location>
</feature>
<feature type="region of interest" description="Disordered" evidence="4">
    <location>
        <begin position="126"/>
        <end position="164"/>
    </location>
</feature>
<accession>A0A178ZIN0</accession>
<dbReference type="RefSeq" id="XP_018692272.1">
    <property type="nucleotide sequence ID" value="XM_018837712.1"/>
</dbReference>
<proteinExistence type="predicted"/>
<keyword evidence="7" id="KW-1185">Reference proteome</keyword>
<feature type="compositionally biased region" description="Polar residues" evidence="4">
    <location>
        <begin position="18"/>
        <end position="33"/>
    </location>
</feature>
<evidence type="ECO:0000256" key="4">
    <source>
        <dbReference type="SAM" id="MobiDB-lite"/>
    </source>
</evidence>
<evidence type="ECO:0000313" key="7">
    <source>
        <dbReference type="Proteomes" id="UP000078343"/>
    </source>
</evidence>
<dbReference type="GO" id="GO:0009267">
    <property type="term" value="P:cellular response to starvation"/>
    <property type="evidence" value="ECO:0007669"/>
    <property type="project" value="TreeGrafter"/>
</dbReference>
<feature type="compositionally biased region" description="Low complexity" evidence="4">
    <location>
        <begin position="145"/>
        <end position="156"/>
    </location>
</feature>
<dbReference type="InterPro" id="IPR045111">
    <property type="entry name" value="Vps41/Vps8"/>
</dbReference>
<feature type="region of interest" description="Disordered" evidence="4">
    <location>
        <begin position="1"/>
        <end position="53"/>
    </location>
</feature>
<dbReference type="GO" id="GO:0030897">
    <property type="term" value="C:HOPS complex"/>
    <property type="evidence" value="ECO:0007669"/>
    <property type="project" value="TreeGrafter"/>
</dbReference>
<dbReference type="PANTHER" id="PTHR12616">
    <property type="entry name" value="VACUOLAR PROTEIN SORTING VPS41"/>
    <property type="match status" value="1"/>
</dbReference>
<comment type="caution">
    <text evidence="6">The sequence shown here is derived from an EMBL/GenBank/DDBJ whole genome shotgun (WGS) entry which is preliminary data.</text>
</comment>
<dbReference type="InterPro" id="IPR015943">
    <property type="entry name" value="WD40/YVTN_repeat-like_dom_sf"/>
</dbReference>